<feature type="compositionally biased region" description="Polar residues" evidence="1">
    <location>
        <begin position="41"/>
        <end position="54"/>
    </location>
</feature>
<dbReference type="OrthoDB" id="10395082at2759"/>
<protein>
    <submittedName>
        <fullName evidence="2">Uncharacterized protein</fullName>
    </submittedName>
</protein>
<evidence type="ECO:0000313" key="4">
    <source>
        <dbReference type="Proteomes" id="UP000001307"/>
    </source>
</evidence>
<gene>
    <name evidence="2" type="ORF">GSOID_T00003008001</name>
    <name evidence="3" type="ORF">GSOID_T00019943001</name>
</gene>
<feature type="region of interest" description="Disordered" evidence="1">
    <location>
        <begin position="1"/>
        <end position="22"/>
    </location>
</feature>
<feature type="compositionally biased region" description="Low complexity" evidence="1">
    <location>
        <begin position="12"/>
        <end position="22"/>
    </location>
</feature>
<dbReference type="EMBL" id="FN655514">
    <property type="protein sequence ID" value="CBY39378.1"/>
    <property type="molecule type" value="Genomic_DNA"/>
</dbReference>
<proteinExistence type="predicted"/>
<dbReference type="Proteomes" id="UP000011014">
    <property type="component" value="Unassembled WGS sequence"/>
</dbReference>
<dbReference type="Proteomes" id="UP000001307">
    <property type="component" value="Unassembled WGS sequence"/>
</dbReference>
<evidence type="ECO:0000256" key="1">
    <source>
        <dbReference type="SAM" id="MobiDB-lite"/>
    </source>
</evidence>
<feature type="region of interest" description="Disordered" evidence="1">
    <location>
        <begin position="41"/>
        <end position="119"/>
    </location>
</feature>
<dbReference type="InParanoid" id="E4XT79"/>
<feature type="compositionally biased region" description="Basic and acidic residues" evidence="1">
    <location>
        <begin position="60"/>
        <end position="85"/>
    </location>
</feature>
<evidence type="ECO:0000313" key="3">
    <source>
        <dbReference type="EMBL" id="CBY39378.1"/>
    </source>
</evidence>
<accession>E4XT79</accession>
<evidence type="ECO:0000313" key="2">
    <source>
        <dbReference type="EMBL" id="CBY12941.1"/>
    </source>
</evidence>
<sequence length="119" mass="13562">MEPVMEMKKIRSPSLQSPLSLQSPDSFGFRSLGYSQNLNTFPKSTSRPNLSTHFHQLKPPKSDKMPRKMIFTEEDIKQFSPDLRRASTPVTPHTRSRSEPAKESSLLSPAEVNEIFNNM</sequence>
<dbReference type="EMBL" id="FN653149">
    <property type="protein sequence ID" value="CBY12941.1"/>
    <property type="molecule type" value="Genomic_DNA"/>
</dbReference>
<name>E4XT79_OIKDI</name>
<dbReference type="AlphaFoldDB" id="E4XT79"/>
<keyword evidence="4" id="KW-1185">Reference proteome</keyword>
<reference evidence="2" key="1">
    <citation type="journal article" date="2010" name="Science">
        <title>Plasticity of animal genome architecture unmasked by rapid evolution of a pelagic tunicate.</title>
        <authorList>
            <person name="Denoeud F."/>
            <person name="Henriet S."/>
            <person name="Mungpakdee S."/>
            <person name="Aury J.M."/>
            <person name="Da Silva C."/>
            <person name="Brinkmann H."/>
            <person name="Mikhaleva J."/>
            <person name="Olsen L.C."/>
            <person name="Jubin C."/>
            <person name="Canestro C."/>
            <person name="Bouquet J.M."/>
            <person name="Danks G."/>
            <person name="Poulain J."/>
            <person name="Campsteijn C."/>
            <person name="Adamski M."/>
            <person name="Cross I."/>
            <person name="Yadetie F."/>
            <person name="Muffato M."/>
            <person name="Louis A."/>
            <person name="Butcher S."/>
            <person name="Tsagkogeorga G."/>
            <person name="Konrad A."/>
            <person name="Singh S."/>
            <person name="Jensen M.F."/>
            <person name="Cong E.H."/>
            <person name="Eikeseth-Otteraa H."/>
            <person name="Noel B."/>
            <person name="Anthouard V."/>
            <person name="Porcel B.M."/>
            <person name="Kachouri-Lafond R."/>
            <person name="Nishino A."/>
            <person name="Ugolini M."/>
            <person name="Chourrout P."/>
            <person name="Nishida H."/>
            <person name="Aasland R."/>
            <person name="Huzurbazar S."/>
            <person name="Westhof E."/>
            <person name="Delsuc F."/>
            <person name="Lehrach H."/>
            <person name="Reinhardt R."/>
            <person name="Weissenbach J."/>
            <person name="Roy S.W."/>
            <person name="Artiguenave F."/>
            <person name="Postlethwait J.H."/>
            <person name="Manak J.R."/>
            <person name="Thompson E.M."/>
            <person name="Jaillon O."/>
            <person name="Du Pasquier L."/>
            <person name="Boudinot P."/>
            <person name="Liberles D.A."/>
            <person name="Volff J.N."/>
            <person name="Philippe H."/>
            <person name="Lenhard B."/>
            <person name="Roest Crollius H."/>
            <person name="Wincker P."/>
            <person name="Chourrout D."/>
        </authorList>
    </citation>
    <scope>NUCLEOTIDE SEQUENCE [LARGE SCALE GENOMIC DNA]</scope>
</reference>
<organism evidence="2">
    <name type="scientific">Oikopleura dioica</name>
    <name type="common">Tunicate</name>
    <dbReference type="NCBI Taxonomy" id="34765"/>
    <lineage>
        <taxon>Eukaryota</taxon>
        <taxon>Metazoa</taxon>
        <taxon>Chordata</taxon>
        <taxon>Tunicata</taxon>
        <taxon>Appendicularia</taxon>
        <taxon>Copelata</taxon>
        <taxon>Oikopleuridae</taxon>
        <taxon>Oikopleura</taxon>
    </lineage>
</organism>